<dbReference type="InterPro" id="IPR032675">
    <property type="entry name" value="LRR_dom_sf"/>
</dbReference>
<proteinExistence type="predicted"/>
<dbReference type="Gene3D" id="3.80.10.10">
    <property type="entry name" value="Ribonuclease Inhibitor"/>
    <property type="match status" value="1"/>
</dbReference>
<gene>
    <name evidence="1" type="ORF">ODALV1_LOCUS533</name>
</gene>
<protein>
    <recommendedName>
        <fullName evidence="3">F-box domain-containing protein</fullName>
    </recommendedName>
</protein>
<reference evidence="1 2" key="1">
    <citation type="submission" date="2024-08" db="EMBL/GenBank/DDBJ databases">
        <authorList>
            <person name="Cucini C."/>
            <person name="Frati F."/>
        </authorList>
    </citation>
    <scope>NUCLEOTIDE SEQUENCE [LARGE SCALE GENOMIC DNA]</scope>
</reference>
<evidence type="ECO:0000313" key="2">
    <source>
        <dbReference type="Proteomes" id="UP001642540"/>
    </source>
</evidence>
<comment type="caution">
    <text evidence="1">The sequence shown here is derived from an EMBL/GenBank/DDBJ whole genome shotgun (WGS) entry which is preliminary data.</text>
</comment>
<name>A0ABP1PMV6_9HEXA</name>
<dbReference type="EMBL" id="CAXLJM020000002">
    <property type="protein sequence ID" value="CAL8068929.1"/>
    <property type="molecule type" value="Genomic_DNA"/>
</dbReference>
<keyword evidence="2" id="KW-1185">Reference proteome</keyword>
<organism evidence="1 2">
    <name type="scientific">Orchesella dallaii</name>
    <dbReference type="NCBI Taxonomy" id="48710"/>
    <lineage>
        <taxon>Eukaryota</taxon>
        <taxon>Metazoa</taxon>
        <taxon>Ecdysozoa</taxon>
        <taxon>Arthropoda</taxon>
        <taxon>Hexapoda</taxon>
        <taxon>Collembola</taxon>
        <taxon>Entomobryomorpha</taxon>
        <taxon>Entomobryoidea</taxon>
        <taxon>Orchesellidae</taxon>
        <taxon>Orchesellinae</taxon>
        <taxon>Orchesella</taxon>
    </lineage>
</organism>
<evidence type="ECO:0008006" key="3">
    <source>
        <dbReference type="Google" id="ProtNLM"/>
    </source>
</evidence>
<evidence type="ECO:0000313" key="1">
    <source>
        <dbReference type="EMBL" id="CAL8068929.1"/>
    </source>
</evidence>
<dbReference type="Proteomes" id="UP001642540">
    <property type="component" value="Unassembled WGS sequence"/>
</dbReference>
<sequence>MDGDKQIPVVQPEISLAQSVIMDGDGDKQIPVLQPEIWNRILLNFWGSEENLEHLLTCRLVCRSWEELVDKMPPNRAWKYWNPWLRYIGNYGIFDSTLATSFQSDSDISNFLTKLAVEEAASKESESSLKKTPFPNQTVRLFKAGYDIKTETENLLKIIQENGQFIKMLLFKPNRDLPESLTDLPQLLSHMGNLETLMFDSRALMDEQWKLIKAQDFPSHLTNLRELVLLGEFGYRAIITRTIDNDTMYAKFSVIYGPQIKSITFTVLCMDLSDSNVLTRFPNLEELKFECLHIPTSSRFEDVEAPWPKLKRLALGVTVEENPDSEAFKFILKFVAQFAETLESLSLKFNRSPYSDNDNVRDMRCLALDAQRQRISTTFPKLKQFILPLRSVTGGGIRTLENRFSCDLPELKSFLLEDMQDQFKNREVSQEEMERICQPIWPLVPPSVETISIRAVRLNRVLQREFPVLYSCHRDEGI</sequence>
<dbReference type="SUPFAM" id="SSF52047">
    <property type="entry name" value="RNI-like"/>
    <property type="match status" value="1"/>
</dbReference>
<accession>A0ABP1PMV6</accession>